<keyword evidence="1" id="KW-0472">Membrane</keyword>
<dbReference type="KEGG" id="psul:AU252_16090"/>
<sequence length="178" mass="18511">MAGNLVARSVHDLTAAAWFGGSLMGAIGLNGAAAEAKDPTERTRLSSAGWMKWAPIQTAAFASHLVADLAIAWENKGRIAKQDGVARDTAIKTAVTVAGAAVTLYAGILGKKVEKLADEGARGATEPNPGASEELQSAQQQLKLLQWAVPAFAAAVIVLGAKHGEMQRPKNVFQGLRS</sequence>
<gene>
    <name evidence="2" type="ORF">AU252_16090</name>
</gene>
<protein>
    <submittedName>
        <fullName evidence="2">Uncharacterized protein</fullName>
    </submittedName>
</protein>
<evidence type="ECO:0000313" key="2">
    <source>
        <dbReference type="EMBL" id="ALV42480.1"/>
    </source>
</evidence>
<dbReference type="RefSeq" id="WP_058931597.1">
    <property type="nucleotide sequence ID" value="NZ_CP013747.1"/>
</dbReference>
<dbReference type="Proteomes" id="UP000065151">
    <property type="component" value="Chromosome"/>
</dbReference>
<feature type="transmembrane region" description="Helical" evidence="1">
    <location>
        <begin position="144"/>
        <end position="161"/>
    </location>
</feature>
<accession>A0A0U3PAN0</accession>
<dbReference type="EMBL" id="CP013747">
    <property type="protein sequence ID" value="ALV42480.1"/>
    <property type="molecule type" value="Genomic_DNA"/>
</dbReference>
<name>A0A0U3PAN0_9MICC</name>
<keyword evidence="1" id="KW-1133">Transmembrane helix</keyword>
<evidence type="ECO:0000256" key="1">
    <source>
        <dbReference type="SAM" id="Phobius"/>
    </source>
</evidence>
<dbReference type="STRING" id="121292.AU252_16090"/>
<keyword evidence="1" id="KW-0812">Transmembrane</keyword>
<organism evidence="2">
    <name type="scientific">Pseudarthrobacter sulfonivorans</name>
    <dbReference type="NCBI Taxonomy" id="121292"/>
    <lineage>
        <taxon>Bacteria</taxon>
        <taxon>Bacillati</taxon>
        <taxon>Actinomycetota</taxon>
        <taxon>Actinomycetes</taxon>
        <taxon>Micrococcales</taxon>
        <taxon>Micrococcaceae</taxon>
        <taxon>Pseudarthrobacter</taxon>
    </lineage>
</organism>
<dbReference type="AlphaFoldDB" id="A0A0U3PAN0"/>
<proteinExistence type="predicted"/>
<reference evidence="2 3" key="1">
    <citation type="submission" date="2015-12" db="EMBL/GenBank/DDBJ databases">
        <authorList>
            <person name="Shamseldin A."/>
            <person name="Moawad H."/>
            <person name="Abd El-Rahim W.M."/>
            <person name="Sadowsky M.J."/>
        </authorList>
    </citation>
    <scope>NUCLEOTIDE SEQUENCE [LARGE SCALE GENOMIC DNA]</scope>
    <source>
        <strain evidence="2 3">Ar51</strain>
    </source>
</reference>
<evidence type="ECO:0000313" key="3">
    <source>
        <dbReference type="Proteomes" id="UP000065151"/>
    </source>
</evidence>